<accession>A0A1K1NF68</accession>
<feature type="region of interest" description="Disordered" evidence="2">
    <location>
        <begin position="20"/>
        <end position="45"/>
    </location>
</feature>
<feature type="coiled-coil region" evidence="1">
    <location>
        <begin position="167"/>
        <end position="194"/>
    </location>
</feature>
<keyword evidence="5" id="KW-1185">Reference proteome</keyword>
<evidence type="ECO:0000256" key="1">
    <source>
        <dbReference type="SAM" id="Coils"/>
    </source>
</evidence>
<feature type="chain" id="PRO_5012611275" description="DUF4349 domain-containing protein" evidence="3">
    <location>
        <begin position="20"/>
        <end position="461"/>
    </location>
</feature>
<dbReference type="STRING" id="1150368.SAMN02927921_01243"/>
<evidence type="ECO:0000313" key="4">
    <source>
        <dbReference type="EMBL" id="SFW34098.1"/>
    </source>
</evidence>
<name>A0A1K1NF68_9FLAO</name>
<dbReference type="OrthoDB" id="1491176at2"/>
<feature type="compositionally biased region" description="Low complexity" evidence="2">
    <location>
        <begin position="128"/>
        <end position="137"/>
    </location>
</feature>
<feature type="compositionally biased region" description="Basic and acidic residues" evidence="2">
    <location>
        <begin position="138"/>
        <end position="148"/>
    </location>
</feature>
<keyword evidence="1" id="KW-0175">Coiled coil</keyword>
<protein>
    <recommendedName>
        <fullName evidence="6">DUF4349 domain-containing protein</fullName>
    </recommendedName>
</protein>
<feature type="compositionally biased region" description="Polar residues" evidence="2">
    <location>
        <begin position="20"/>
        <end position="34"/>
    </location>
</feature>
<evidence type="ECO:0000256" key="3">
    <source>
        <dbReference type="SAM" id="SignalP"/>
    </source>
</evidence>
<dbReference type="EMBL" id="FPJE01000005">
    <property type="protein sequence ID" value="SFW34098.1"/>
    <property type="molecule type" value="Genomic_DNA"/>
</dbReference>
<dbReference type="RefSeq" id="WP_072316488.1">
    <property type="nucleotide sequence ID" value="NZ_FPJE01000005.1"/>
</dbReference>
<reference evidence="4 5" key="1">
    <citation type="submission" date="2016-11" db="EMBL/GenBank/DDBJ databases">
        <authorList>
            <person name="Jaros S."/>
            <person name="Januszkiewicz K."/>
            <person name="Wedrychowicz H."/>
        </authorList>
    </citation>
    <scope>NUCLEOTIDE SEQUENCE [LARGE SCALE GENOMIC DNA]</scope>
    <source>
        <strain evidence="4 5">CGMCC 1.12145</strain>
    </source>
</reference>
<keyword evidence="3" id="KW-0732">Signal</keyword>
<feature type="region of interest" description="Disordered" evidence="2">
    <location>
        <begin position="110"/>
        <end position="155"/>
    </location>
</feature>
<feature type="signal peptide" evidence="3">
    <location>
        <begin position="1"/>
        <end position="19"/>
    </location>
</feature>
<feature type="compositionally biased region" description="Basic and acidic residues" evidence="2">
    <location>
        <begin position="35"/>
        <end position="45"/>
    </location>
</feature>
<sequence length="461" mass="53529">MKKLLLLLLPALLSSVCSAQHTQKSPKDTSPLNTEENKVNRSVDHSKTNTYEVTYNFRTGVYENNNIPLKVHVPTVFRIININRWAYDIDIKLRDSVLALSYSMEELSKELSRDDNILPEDGEKKNTSPGEESSPLLSEKDLSDDTDKNNTTQKGDYVKLLNQALRAQAERNYIEELRSQLKRLQESLLSQNAALLTDPKQSVQELDREIASPKSAEENDSLVLLRNRLQDILLKDSLIKTREEELKSLETTEKGVKIFMTNADLVIKNFEKLRGHYRNLIRIKEYSYSLYTIANDPQLTYDRFTQKHKEYCTEITSSLPWLSNEIDLFKEVYYDLVHNYDEMKYNYELRNMLKEGGWDKMHDRVNQLKKRADNMNSKVEGDKLKKEIAGIQYTAGSLSHEDTYQWISTPFQATKDVVIFDVEIKKKNNDHQDTRKPRKFRHEEFTKGGIRTDLGIGLAMS</sequence>
<evidence type="ECO:0008006" key="6">
    <source>
        <dbReference type="Google" id="ProtNLM"/>
    </source>
</evidence>
<dbReference type="AlphaFoldDB" id="A0A1K1NF68"/>
<gene>
    <name evidence="4" type="ORF">SAMN02927921_01243</name>
</gene>
<dbReference type="Proteomes" id="UP000182248">
    <property type="component" value="Unassembled WGS sequence"/>
</dbReference>
<evidence type="ECO:0000313" key="5">
    <source>
        <dbReference type="Proteomes" id="UP000182248"/>
    </source>
</evidence>
<organism evidence="4 5">
    <name type="scientific">Sinomicrobium oceani</name>
    <dbReference type="NCBI Taxonomy" id="1150368"/>
    <lineage>
        <taxon>Bacteria</taxon>
        <taxon>Pseudomonadati</taxon>
        <taxon>Bacteroidota</taxon>
        <taxon>Flavobacteriia</taxon>
        <taxon>Flavobacteriales</taxon>
        <taxon>Flavobacteriaceae</taxon>
        <taxon>Sinomicrobium</taxon>
    </lineage>
</organism>
<evidence type="ECO:0000256" key="2">
    <source>
        <dbReference type="SAM" id="MobiDB-lite"/>
    </source>
</evidence>
<feature type="compositionally biased region" description="Basic and acidic residues" evidence="2">
    <location>
        <begin position="110"/>
        <end position="126"/>
    </location>
</feature>
<proteinExistence type="predicted"/>